<reference evidence="1" key="2">
    <citation type="journal article" date="2015" name="Data Brief">
        <title>Shoot transcriptome of the giant reed, Arundo donax.</title>
        <authorList>
            <person name="Barrero R.A."/>
            <person name="Guerrero F.D."/>
            <person name="Moolhuijzen P."/>
            <person name="Goolsby J.A."/>
            <person name="Tidwell J."/>
            <person name="Bellgard S.E."/>
            <person name="Bellgard M.I."/>
        </authorList>
    </citation>
    <scope>NUCLEOTIDE SEQUENCE</scope>
    <source>
        <tissue evidence="1">Shoot tissue taken approximately 20 cm above the soil surface</tissue>
    </source>
</reference>
<reference evidence="1" key="1">
    <citation type="submission" date="2014-09" db="EMBL/GenBank/DDBJ databases">
        <authorList>
            <person name="Magalhaes I.L.F."/>
            <person name="Oliveira U."/>
            <person name="Santos F.R."/>
            <person name="Vidigal T.H.D.A."/>
            <person name="Brescovit A.D."/>
            <person name="Santos A.J."/>
        </authorList>
    </citation>
    <scope>NUCLEOTIDE SEQUENCE</scope>
    <source>
        <tissue evidence="1">Shoot tissue taken approximately 20 cm above the soil surface</tissue>
    </source>
</reference>
<sequence length="28" mass="3116">MGRFLSKSLHGPLLMVCCERKSLNKGPI</sequence>
<accession>A0A0A9B730</accession>
<evidence type="ECO:0000313" key="1">
    <source>
        <dbReference type="EMBL" id="JAD56995.1"/>
    </source>
</evidence>
<protein>
    <submittedName>
        <fullName evidence="1">Uncharacterized protein</fullName>
    </submittedName>
</protein>
<organism evidence="1">
    <name type="scientific">Arundo donax</name>
    <name type="common">Giant reed</name>
    <name type="synonym">Donax arundinaceus</name>
    <dbReference type="NCBI Taxonomy" id="35708"/>
    <lineage>
        <taxon>Eukaryota</taxon>
        <taxon>Viridiplantae</taxon>
        <taxon>Streptophyta</taxon>
        <taxon>Embryophyta</taxon>
        <taxon>Tracheophyta</taxon>
        <taxon>Spermatophyta</taxon>
        <taxon>Magnoliopsida</taxon>
        <taxon>Liliopsida</taxon>
        <taxon>Poales</taxon>
        <taxon>Poaceae</taxon>
        <taxon>PACMAD clade</taxon>
        <taxon>Arundinoideae</taxon>
        <taxon>Arundineae</taxon>
        <taxon>Arundo</taxon>
    </lineage>
</organism>
<dbReference type="AlphaFoldDB" id="A0A0A9B730"/>
<name>A0A0A9B730_ARUDO</name>
<proteinExistence type="predicted"/>
<dbReference type="EMBL" id="GBRH01240900">
    <property type="protein sequence ID" value="JAD56995.1"/>
    <property type="molecule type" value="Transcribed_RNA"/>
</dbReference>